<dbReference type="PROSITE" id="PS50056">
    <property type="entry name" value="TYR_PHOSPHATASE_2"/>
    <property type="match status" value="1"/>
</dbReference>
<keyword evidence="1" id="KW-0378">Hydrolase</keyword>
<evidence type="ECO:0000313" key="5">
    <source>
        <dbReference type="EMBL" id="POR35092.1"/>
    </source>
</evidence>
<evidence type="ECO:0000256" key="1">
    <source>
        <dbReference type="ARBA" id="ARBA00022801"/>
    </source>
</evidence>
<dbReference type="InterPro" id="IPR000387">
    <property type="entry name" value="Tyr_Pase_dom"/>
</dbReference>
<gene>
    <name evidence="5" type="ORF">TPAR_04705</name>
</gene>
<dbReference type="Gene3D" id="3.90.190.10">
    <property type="entry name" value="Protein tyrosine phosphatase superfamily"/>
    <property type="match status" value="1"/>
</dbReference>
<sequence>MAGAGDSPDVNSTDPHATDPLLLKNNSEFKSYKTSRFEYPDIRVFFRQHAKARELPAPLPLLVCIPGLGGSVAQFHQLLSSLVDLAPCLAIDYPGGGRSRYALTSWDAYTPQALLELLETVIEDYRDTDAGQSVVLIGHSMGTALAARLANKKASRTTQLADHVVGLVAICPTSGPWCESTATVLRRLLWIPGWMFALWRAWDGMRGPQSPSVARFVGEGAEPELKLLQYRFNQQSLTPVWRRMAYGALPVYQDGKPIGGIPGLDTWAGLDIPVYLIAGEKDHLTPPKEVDKIVEAMGLASNGAGAEATEQPGLQSAEAAAPVSLSLKPQDHMPDGSDGLKTGDLAAKSIDQTDILDDPHDDPSTPLESESSGSLASPAPLPVQPRHPLKVVQSIVIPAPANHTLLYMPRSARALAGLISDFLATNITGRLSLAWQLQYLSREGKWDVKNLIKWKSVAPVSELIGPQGRPIFRAMKTLREADDVHCPTAFVEQWGSIVKDVIDISKDQPVYDPRGLERGGVHYHKFSTVSKIPPRAHEVEAFIDLVDKLRDAQKERAVAEAWEDAEKCVVGVHCHYGFNRTGYFIVCYLVERCGFALSDAIEAFARARPNGIRHSHFLDRLYVRYNIDEARG</sequence>
<dbReference type="GO" id="GO:0004484">
    <property type="term" value="F:mRNA guanylyltransferase activity"/>
    <property type="evidence" value="ECO:0007669"/>
    <property type="project" value="TreeGrafter"/>
</dbReference>
<reference evidence="5 6" key="1">
    <citation type="submission" date="2018-01" db="EMBL/GenBank/DDBJ databases">
        <title>Harnessing the power of phylogenomics to disentangle the directionality and signatures of interkingdom host jumping in the parasitic fungal genus Tolypocladium.</title>
        <authorList>
            <person name="Quandt C.A."/>
            <person name="Patterson W."/>
            <person name="Spatafora J.W."/>
        </authorList>
    </citation>
    <scope>NUCLEOTIDE SEQUENCE [LARGE SCALE GENOMIC DNA]</scope>
    <source>
        <strain evidence="5 6">NRBC 100945</strain>
    </source>
</reference>
<dbReference type="Pfam" id="PF00782">
    <property type="entry name" value="DSPc"/>
    <property type="match status" value="1"/>
</dbReference>
<dbReference type="GO" id="GO:0004721">
    <property type="term" value="F:phosphoprotein phosphatase activity"/>
    <property type="evidence" value="ECO:0007669"/>
    <property type="project" value="UniProtKB-KW"/>
</dbReference>
<proteinExistence type="predicted"/>
<evidence type="ECO:0000256" key="2">
    <source>
        <dbReference type="ARBA" id="ARBA00022912"/>
    </source>
</evidence>
<dbReference type="STRING" id="94208.A0A2S4KY42"/>
<feature type="compositionally biased region" description="Low complexity" evidence="3">
    <location>
        <begin position="366"/>
        <end position="378"/>
    </location>
</feature>
<dbReference type="PANTHER" id="PTHR10367">
    <property type="entry name" value="MRNA-CAPPING ENZYME"/>
    <property type="match status" value="1"/>
</dbReference>
<dbReference type="FunFam" id="3.90.190.10:FF:000090">
    <property type="entry name" value="Dual specificity phosphatase catalytic domain protein"/>
    <property type="match status" value="1"/>
</dbReference>
<dbReference type="CDD" id="cd14502">
    <property type="entry name" value="RNA_5'-triphosphatase"/>
    <property type="match status" value="1"/>
</dbReference>
<comment type="caution">
    <text evidence="5">The sequence shown here is derived from an EMBL/GenBank/DDBJ whole genome shotgun (WGS) entry which is preliminary data.</text>
</comment>
<feature type="region of interest" description="Disordered" evidence="3">
    <location>
        <begin position="1"/>
        <end position="21"/>
    </location>
</feature>
<feature type="domain" description="Tyrosine specific protein phosphatases" evidence="4">
    <location>
        <begin position="540"/>
        <end position="613"/>
    </location>
</feature>
<keyword evidence="2" id="KW-0904">Protein phosphatase</keyword>
<dbReference type="InterPro" id="IPR016130">
    <property type="entry name" value="Tyr_Pase_AS"/>
</dbReference>
<dbReference type="PROSITE" id="PS00383">
    <property type="entry name" value="TYR_PHOSPHATASE_1"/>
    <property type="match status" value="1"/>
</dbReference>
<protein>
    <submittedName>
        <fullName evidence="5">mRNA-capping enzyme</fullName>
    </submittedName>
</protein>
<organism evidence="5 6">
    <name type="scientific">Tolypocladium paradoxum</name>
    <dbReference type="NCBI Taxonomy" id="94208"/>
    <lineage>
        <taxon>Eukaryota</taxon>
        <taxon>Fungi</taxon>
        <taxon>Dikarya</taxon>
        <taxon>Ascomycota</taxon>
        <taxon>Pezizomycotina</taxon>
        <taxon>Sordariomycetes</taxon>
        <taxon>Hypocreomycetidae</taxon>
        <taxon>Hypocreales</taxon>
        <taxon>Ophiocordycipitaceae</taxon>
        <taxon>Tolypocladium</taxon>
    </lineage>
</organism>
<name>A0A2S4KY42_9HYPO</name>
<dbReference type="InterPro" id="IPR020422">
    <property type="entry name" value="TYR_PHOSPHATASE_DUAL_dom"/>
</dbReference>
<dbReference type="SUPFAM" id="SSF53474">
    <property type="entry name" value="alpha/beta-Hydrolases"/>
    <property type="match status" value="1"/>
</dbReference>
<dbReference type="InterPro" id="IPR051029">
    <property type="entry name" value="mRNA_Capping_Enz/RNA_Phosphat"/>
</dbReference>
<dbReference type="Pfam" id="PF00561">
    <property type="entry name" value="Abhydrolase_1"/>
    <property type="match status" value="1"/>
</dbReference>
<dbReference type="InterPro" id="IPR000073">
    <property type="entry name" value="AB_hydrolase_1"/>
</dbReference>
<evidence type="ECO:0000256" key="3">
    <source>
        <dbReference type="SAM" id="MobiDB-lite"/>
    </source>
</evidence>
<dbReference type="Proteomes" id="UP000237481">
    <property type="component" value="Unassembled WGS sequence"/>
</dbReference>
<feature type="region of interest" description="Disordered" evidence="3">
    <location>
        <begin position="354"/>
        <end position="384"/>
    </location>
</feature>
<evidence type="ECO:0000313" key="6">
    <source>
        <dbReference type="Proteomes" id="UP000237481"/>
    </source>
</evidence>
<dbReference type="EMBL" id="PKSG01000469">
    <property type="protein sequence ID" value="POR35092.1"/>
    <property type="molecule type" value="Genomic_DNA"/>
</dbReference>
<dbReference type="AlphaFoldDB" id="A0A2S4KY42"/>
<keyword evidence="6" id="KW-1185">Reference proteome</keyword>
<evidence type="ECO:0000259" key="4">
    <source>
        <dbReference type="PROSITE" id="PS50056"/>
    </source>
</evidence>
<dbReference type="SMART" id="SM00195">
    <property type="entry name" value="DSPc"/>
    <property type="match status" value="1"/>
</dbReference>
<dbReference type="InterPro" id="IPR029058">
    <property type="entry name" value="AB_hydrolase_fold"/>
</dbReference>
<dbReference type="PANTHER" id="PTHR10367:SF25">
    <property type="entry name" value="DUAL SPECIFICITY PHOSPHATASE CATALYTIC DOMAIN PROTEIN (AFU_ORTHOLOGUE AFUA_1G03540)"/>
    <property type="match status" value="1"/>
</dbReference>
<dbReference type="InterPro" id="IPR029021">
    <property type="entry name" value="Prot-tyrosine_phosphatase-like"/>
</dbReference>
<accession>A0A2S4KY42</accession>
<dbReference type="InterPro" id="IPR000340">
    <property type="entry name" value="Dual-sp_phosphatase_cat-dom"/>
</dbReference>
<dbReference type="Gene3D" id="3.40.50.1820">
    <property type="entry name" value="alpha/beta hydrolase"/>
    <property type="match status" value="1"/>
</dbReference>
<dbReference type="GO" id="GO:0006370">
    <property type="term" value="P:7-methylguanosine mRNA capping"/>
    <property type="evidence" value="ECO:0007669"/>
    <property type="project" value="TreeGrafter"/>
</dbReference>
<dbReference type="OrthoDB" id="428974at2759"/>
<dbReference type="SUPFAM" id="SSF52799">
    <property type="entry name" value="(Phosphotyrosine protein) phosphatases II"/>
    <property type="match status" value="1"/>
</dbReference>